<proteinExistence type="predicted"/>
<organism evidence="1 2">
    <name type="scientific">Rhizopus delemar (strain RA 99-880 / ATCC MYA-4621 / FGSC 9543 / NRRL 43880)</name>
    <name type="common">Mucormycosis agent</name>
    <name type="synonym">Rhizopus arrhizus var. delemar</name>
    <dbReference type="NCBI Taxonomy" id="246409"/>
    <lineage>
        <taxon>Eukaryota</taxon>
        <taxon>Fungi</taxon>
        <taxon>Fungi incertae sedis</taxon>
        <taxon>Mucoromycota</taxon>
        <taxon>Mucoromycotina</taxon>
        <taxon>Mucoromycetes</taxon>
        <taxon>Mucorales</taxon>
        <taxon>Mucorineae</taxon>
        <taxon>Rhizopodaceae</taxon>
        <taxon>Rhizopus</taxon>
    </lineage>
</organism>
<dbReference type="Proteomes" id="UP000009138">
    <property type="component" value="Unassembled WGS sequence"/>
</dbReference>
<accession>I1BY95</accession>
<dbReference type="OrthoDB" id="2267423at2759"/>
<dbReference type="EMBL" id="CH476735">
    <property type="protein sequence ID" value="EIE81175.1"/>
    <property type="molecule type" value="Genomic_DNA"/>
</dbReference>
<dbReference type="GeneID" id="93612851"/>
<protein>
    <submittedName>
        <fullName evidence="1">Uncharacterized protein</fullName>
    </submittedName>
</protein>
<gene>
    <name evidence="1" type="ORF">RO3G_05880</name>
</gene>
<dbReference type="RefSeq" id="XP_067516571.1">
    <property type="nucleotide sequence ID" value="XM_067660470.1"/>
</dbReference>
<reference evidence="1 2" key="1">
    <citation type="journal article" date="2009" name="PLoS Genet.">
        <title>Genomic analysis of the basal lineage fungus Rhizopus oryzae reveals a whole-genome duplication.</title>
        <authorList>
            <person name="Ma L.-J."/>
            <person name="Ibrahim A.S."/>
            <person name="Skory C."/>
            <person name="Grabherr M.G."/>
            <person name="Burger G."/>
            <person name="Butler M."/>
            <person name="Elias M."/>
            <person name="Idnurm A."/>
            <person name="Lang B.F."/>
            <person name="Sone T."/>
            <person name="Abe A."/>
            <person name="Calvo S.E."/>
            <person name="Corrochano L.M."/>
            <person name="Engels R."/>
            <person name="Fu J."/>
            <person name="Hansberg W."/>
            <person name="Kim J.-M."/>
            <person name="Kodira C.D."/>
            <person name="Koehrsen M.J."/>
            <person name="Liu B."/>
            <person name="Miranda-Saavedra D."/>
            <person name="O'Leary S."/>
            <person name="Ortiz-Castellanos L."/>
            <person name="Poulter R."/>
            <person name="Rodriguez-Romero J."/>
            <person name="Ruiz-Herrera J."/>
            <person name="Shen Y.-Q."/>
            <person name="Zeng Q."/>
            <person name="Galagan J."/>
            <person name="Birren B.W."/>
            <person name="Cuomo C.A."/>
            <person name="Wickes B.L."/>
        </authorList>
    </citation>
    <scope>NUCLEOTIDE SEQUENCE [LARGE SCALE GENOMIC DNA]</scope>
    <source>
        <strain evidence="2">RA 99-880 / ATCC MYA-4621 / FGSC 9543 / NRRL 43880</strain>
    </source>
</reference>
<name>I1BY95_RHIO9</name>
<evidence type="ECO:0000313" key="2">
    <source>
        <dbReference type="Proteomes" id="UP000009138"/>
    </source>
</evidence>
<dbReference type="InParanoid" id="I1BY95"/>
<dbReference type="VEuPathDB" id="FungiDB:RO3G_05880"/>
<dbReference type="eggNOG" id="ENOG502TAM2">
    <property type="taxonomic scope" value="Eukaryota"/>
</dbReference>
<sequence>MNIIAPCPQKPSRYNYYFIEEQVDEACQEIRQILTTSNKMTEEYSIIRTNNPMPHDSSFIIPNQPSVSLNESRPRSFSLGNSRMLSVPTLDDKLIDNLAY</sequence>
<dbReference type="AlphaFoldDB" id="I1BY95"/>
<dbReference type="OMA" id="YLWPEND"/>
<evidence type="ECO:0000313" key="1">
    <source>
        <dbReference type="EMBL" id="EIE81175.1"/>
    </source>
</evidence>
<keyword evidence="2" id="KW-1185">Reference proteome</keyword>